<dbReference type="Proteomes" id="UP000677803">
    <property type="component" value="Unassembled WGS sequence"/>
</dbReference>
<evidence type="ECO:0000256" key="1">
    <source>
        <dbReference type="SAM" id="Phobius"/>
    </source>
</evidence>
<proteinExistence type="predicted"/>
<feature type="transmembrane region" description="Helical" evidence="1">
    <location>
        <begin position="137"/>
        <end position="160"/>
    </location>
</feature>
<sequence length="290" mass="30259">MSTAVAGDGDFHTSFVQNLFKQRLAAVLPVFGVPPVLAVLPVLAILSVLAFLLVPRVFPALGVLPVLAFLPIFRVPLVLGLLPVLAVLPVFAIPPVLGVPPVLAVLRVLAVPLVLMVLPVLAISPVLAVLPVLAVSLVLRVLAIFPVLGLLPVLAVPPVLAIPQDLGALPLLQGLDGHAGDVGGTVQDAQERQGAFDQGGVDGRALEPAQALCGGCHRALHLLEQGLHVLDEVQRGRAGDRLRRRKASASRVASSPAPSCRALAYAIPASRLTDATMLARSLLFHPVEKM</sequence>
<keyword evidence="3" id="KW-1185">Reference proteome</keyword>
<keyword evidence="1" id="KW-1133">Transmembrane helix</keyword>
<dbReference type="EMBL" id="CAJRST010005557">
    <property type="protein sequence ID" value="CAG5889500.1"/>
    <property type="molecule type" value="Genomic_DNA"/>
</dbReference>
<name>A0A8S4AM95_9TELE</name>
<dbReference type="AlphaFoldDB" id="A0A8S4AM95"/>
<feature type="transmembrane region" description="Helical" evidence="1">
    <location>
        <begin position="36"/>
        <end position="54"/>
    </location>
</feature>
<keyword evidence="1" id="KW-0812">Transmembrane</keyword>
<feature type="transmembrane region" description="Helical" evidence="1">
    <location>
        <begin position="66"/>
        <end position="92"/>
    </location>
</feature>
<organism evidence="2 3">
    <name type="scientific">Menidia menidia</name>
    <name type="common">Atlantic silverside</name>
    <dbReference type="NCBI Taxonomy" id="238744"/>
    <lineage>
        <taxon>Eukaryota</taxon>
        <taxon>Metazoa</taxon>
        <taxon>Chordata</taxon>
        <taxon>Craniata</taxon>
        <taxon>Vertebrata</taxon>
        <taxon>Euteleostomi</taxon>
        <taxon>Actinopterygii</taxon>
        <taxon>Neopterygii</taxon>
        <taxon>Teleostei</taxon>
        <taxon>Neoteleostei</taxon>
        <taxon>Acanthomorphata</taxon>
        <taxon>Ovalentaria</taxon>
        <taxon>Atherinomorphae</taxon>
        <taxon>Atheriniformes</taxon>
        <taxon>Atherinopsidae</taxon>
        <taxon>Menidiinae</taxon>
        <taxon>Menidia</taxon>
    </lineage>
</organism>
<feature type="transmembrane region" description="Helical" evidence="1">
    <location>
        <begin position="104"/>
        <end position="130"/>
    </location>
</feature>
<protein>
    <submittedName>
        <fullName evidence="2">(Atlantic silverside) hypothetical protein</fullName>
    </submittedName>
</protein>
<accession>A0A8S4AM95</accession>
<comment type="caution">
    <text evidence="2">The sequence shown here is derived from an EMBL/GenBank/DDBJ whole genome shotgun (WGS) entry which is preliminary data.</text>
</comment>
<evidence type="ECO:0000313" key="2">
    <source>
        <dbReference type="EMBL" id="CAG5889500.1"/>
    </source>
</evidence>
<keyword evidence="1" id="KW-0472">Membrane</keyword>
<gene>
    <name evidence="2" type="ORF">MMEN_LOCUS6192</name>
</gene>
<reference evidence="2" key="1">
    <citation type="submission" date="2021-05" db="EMBL/GenBank/DDBJ databases">
        <authorList>
            <person name="Tigano A."/>
        </authorList>
    </citation>
    <scope>NUCLEOTIDE SEQUENCE</scope>
</reference>
<evidence type="ECO:0000313" key="3">
    <source>
        <dbReference type="Proteomes" id="UP000677803"/>
    </source>
</evidence>